<feature type="domain" description="FAD dependent oxidoreductase" evidence="1">
    <location>
        <begin position="144"/>
        <end position="305"/>
    </location>
</feature>
<organism evidence="2 3">
    <name type="scientific">Dictyobacter vulcani</name>
    <dbReference type="NCBI Taxonomy" id="2607529"/>
    <lineage>
        <taxon>Bacteria</taxon>
        <taxon>Bacillati</taxon>
        <taxon>Chloroflexota</taxon>
        <taxon>Ktedonobacteria</taxon>
        <taxon>Ktedonobacterales</taxon>
        <taxon>Dictyobacteraceae</taxon>
        <taxon>Dictyobacter</taxon>
    </lineage>
</organism>
<dbReference type="InterPro" id="IPR006076">
    <property type="entry name" value="FAD-dep_OxRdtase"/>
</dbReference>
<dbReference type="PANTHER" id="PTHR43734:SF1">
    <property type="entry name" value="PHYTOENE DESATURASE"/>
    <property type="match status" value="1"/>
</dbReference>
<comment type="caution">
    <text evidence="2">The sequence shown here is derived from an EMBL/GenBank/DDBJ whole genome shotgun (WGS) entry which is preliminary data.</text>
</comment>
<evidence type="ECO:0000313" key="3">
    <source>
        <dbReference type="Proteomes" id="UP000326912"/>
    </source>
</evidence>
<proteinExistence type="predicted"/>
<gene>
    <name evidence="2" type="ORF">KDW_64320</name>
</gene>
<dbReference type="PANTHER" id="PTHR43734">
    <property type="entry name" value="PHYTOENE DESATURASE"/>
    <property type="match status" value="1"/>
</dbReference>
<accession>A0A5J4L0C6</accession>
<keyword evidence="3" id="KW-1185">Reference proteome</keyword>
<protein>
    <submittedName>
        <fullName evidence="2">Dehydrogenase</fullName>
    </submittedName>
</protein>
<dbReference type="InterPro" id="IPR036188">
    <property type="entry name" value="FAD/NAD-bd_sf"/>
</dbReference>
<dbReference type="Proteomes" id="UP000326912">
    <property type="component" value="Unassembled WGS sequence"/>
</dbReference>
<name>A0A5J4L0C6_9CHLR</name>
<reference evidence="2 3" key="1">
    <citation type="submission" date="2019-10" db="EMBL/GenBank/DDBJ databases">
        <title>Dictyobacter vulcani sp. nov., within the class Ktedonobacteria, isolated from soil of volcanic Mt. Zao.</title>
        <authorList>
            <person name="Zheng Y."/>
            <person name="Wang C.M."/>
            <person name="Sakai Y."/>
            <person name="Abe K."/>
            <person name="Yokota A."/>
            <person name="Yabe S."/>
        </authorList>
    </citation>
    <scope>NUCLEOTIDE SEQUENCE [LARGE SCALE GENOMIC DNA]</scope>
    <source>
        <strain evidence="2 3">W12</strain>
    </source>
</reference>
<dbReference type="SUPFAM" id="SSF51905">
    <property type="entry name" value="FAD/NAD(P)-binding domain"/>
    <property type="match status" value="1"/>
</dbReference>
<sequence length="387" mass="42724">MNLGAHALYGGGAAEQVVLRELGIAYSGHRPMHLSVLRAGKFYQYPDSTSALLRTRLLDLRDKLELASMFSKLPGLKPETLARVSVADWIMTVAKRPRVLQFLRMLACTSTYSAALDQVSAEVLVHNLQLITKHPLQYIDGGWQTLVDGLRQQAVQAGVQINNGLRVEAVEQQDRQVRGVRLANGQRIEARAVIVATTPQEAVKLLDEESAAPLKSYLDNMLPAELACLDVALRSLPDPMRPIVQNLEGPHFLTTQSCFAQIAPEGGAIIHTFKQLDPQHPSDPHDDERELEALLDRVQPGWRDLLVKRVFLPRINGVSMLPTTSIGGYAGRPGTQATNIDQLYLIGDWIGEGFLVNASMNSARQAARLFLQDQASRHVSREEAVLQ</sequence>
<dbReference type="AlphaFoldDB" id="A0A5J4L0C6"/>
<dbReference type="Pfam" id="PF01266">
    <property type="entry name" value="DAO"/>
    <property type="match status" value="1"/>
</dbReference>
<dbReference type="EMBL" id="BKZW01000007">
    <property type="protein sequence ID" value="GER92270.1"/>
    <property type="molecule type" value="Genomic_DNA"/>
</dbReference>
<evidence type="ECO:0000313" key="2">
    <source>
        <dbReference type="EMBL" id="GER92270.1"/>
    </source>
</evidence>
<dbReference type="Gene3D" id="3.90.660.50">
    <property type="match status" value="1"/>
</dbReference>
<dbReference type="RefSeq" id="WP_151759818.1">
    <property type="nucleotide sequence ID" value="NZ_BKZW01000007.1"/>
</dbReference>
<evidence type="ECO:0000259" key="1">
    <source>
        <dbReference type="Pfam" id="PF01266"/>
    </source>
</evidence>
<dbReference type="Gene3D" id="3.50.50.60">
    <property type="entry name" value="FAD/NAD(P)-binding domain"/>
    <property type="match status" value="1"/>
</dbReference>